<comment type="subcellular location">
    <subcellularLocation>
        <location evidence="1 5">Periplasm</location>
    </subcellularLocation>
</comment>
<dbReference type="SUPFAM" id="SSF52964">
    <property type="entry name" value="TolB, N-terminal domain"/>
    <property type="match status" value="1"/>
</dbReference>
<dbReference type="Pfam" id="PF07676">
    <property type="entry name" value="PD40"/>
    <property type="match status" value="3"/>
</dbReference>
<dbReference type="AlphaFoldDB" id="A0A501PPE9"/>
<evidence type="ECO:0000256" key="1">
    <source>
        <dbReference type="ARBA" id="ARBA00004418"/>
    </source>
</evidence>
<keyword evidence="8" id="KW-1185">Reference proteome</keyword>
<comment type="similarity">
    <text evidence="2 5">Belongs to the TolB family.</text>
</comment>
<gene>
    <name evidence="5 7" type="primary">tolB</name>
    <name evidence="7" type="ORF">FIV46_07180</name>
</gene>
<proteinExistence type="inferred from homology"/>
<evidence type="ECO:0000256" key="4">
    <source>
        <dbReference type="ARBA" id="ARBA00022764"/>
    </source>
</evidence>
<keyword evidence="4 5" id="KW-0574">Periplasm</keyword>
<dbReference type="Pfam" id="PF04052">
    <property type="entry name" value="TolB_N"/>
    <property type="match status" value="1"/>
</dbReference>
<dbReference type="InterPro" id="IPR011042">
    <property type="entry name" value="6-blade_b-propeller_TolB-like"/>
</dbReference>
<reference evidence="8" key="1">
    <citation type="submission" date="2019-06" db="EMBL/GenBank/DDBJ databases">
        <title>The complete genome of Emcibacter congregatus ZYLT.</title>
        <authorList>
            <person name="Zhao Z."/>
        </authorList>
    </citation>
    <scope>NUCLEOTIDE SEQUENCE [LARGE SCALE GENOMIC DNA]</scope>
    <source>
        <strain evidence="8">MCCC 1A06723</strain>
    </source>
</reference>
<dbReference type="GO" id="GO:0051301">
    <property type="term" value="P:cell division"/>
    <property type="evidence" value="ECO:0007669"/>
    <property type="project" value="UniProtKB-UniRule"/>
</dbReference>
<comment type="function">
    <text evidence="5">Part of the Tol-Pal system, which plays a role in outer membrane invagination during cell division and is important for maintaining outer membrane integrity.</text>
</comment>
<dbReference type="Gene3D" id="3.40.50.10070">
    <property type="entry name" value="TolB, N-terminal domain"/>
    <property type="match status" value="1"/>
</dbReference>
<dbReference type="InterPro" id="IPR011659">
    <property type="entry name" value="WD40"/>
</dbReference>
<evidence type="ECO:0000313" key="8">
    <source>
        <dbReference type="Proteomes" id="UP000319148"/>
    </source>
</evidence>
<dbReference type="SUPFAM" id="SSF69304">
    <property type="entry name" value="Tricorn protease N-terminal domain"/>
    <property type="match status" value="1"/>
</dbReference>
<dbReference type="EMBL" id="VFIY01000005">
    <property type="protein sequence ID" value="TPD61977.1"/>
    <property type="molecule type" value="Genomic_DNA"/>
</dbReference>
<feature type="domain" description="TolB N-terminal" evidence="6">
    <location>
        <begin position="33"/>
        <end position="143"/>
    </location>
</feature>
<sequence length="453" mass="50970">METNGESRVKFVQLVFLSVFSLILAVSSAHAVLRVDITKGHADPLPIAIKDLEGDGRQLNTGGTVNDIGQNIARVVSADLERSGLFRTIDRAAFFREVPGSRPKFPNWRSIGAQALVTGQVSLQEDGRVKVEFRLWDVLASGQMIGLRYYTTPQNWRRIAHMMADAIYKRLTGESGYFDTRIVYVSESGLQTNRVKRLAIMDQDGYNHKFLTDGKHMALTPRFSPTAQEITYLSYFNDNPRVYLYNIDTGKQELLGDFPGMTFAPRFSPDGNKVIMSQAQKGNSDIYVMELRTRKVTRLTSHSAIDTSPSYSPDGRQITFNSDRGGSQQIYVMDANGKNIHRISFGKGRYGTPVWSPRGDLIAFTKIYQGRFYIGVMRPDGSGERLLTESFLDEGPTWSPNGRVLMFFRQQPYDKNGRGGETQVWSVDLTGYNERQIITPLDASDPAWSPLIR</sequence>
<dbReference type="OrthoDB" id="9802240at2"/>
<dbReference type="HAMAP" id="MF_00671">
    <property type="entry name" value="TolB"/>
    <property type="match status" value="1"/>
</dbReference>
<evidence type="ECO:0000259" key="6">
    <source>
        <dbReference type="Pfam" id="PF04052"/>
    </source>
</evidence>
<name>A0A501PPE9_9PROT</name>
<dbReference type="Proteomes" id="UP000319148">
    <property type="component" value="Unassembled WGS sequence"/>
</dbReference>
<keyword evidence="5" id="KW-0132">Cell division</keyword>
<evidence type="ECO:0000256" key="3">
    <source>
        <dbReference type="ARBA" id="ARBA00022729"/>
    </source>
</evidence>
<dbReference type="Gene3D" id="2.120.10.30">
    <property type="entry name" value="TolB, C-terminal domain"/>
    <property type="match status" value="1"/>
</dbReference>
<dbReference type="RefSeq" id="WP_139939885.1">
    <property type="nucleotide sequence ID" value="NZ_JBHSYP010000003.1"/>
</dbReference>
<dbReference type="InterPro" id="IPR007195">
    <property type="entry name" value="TolB_N"/>
</dbReference>
<dbReference type="GO" id="GO:0017038">
    <property type="term" value="P:protein import"/>
    <property type="evidence" value="ECO:0007669"/>
    <property type="project" value="InterPro"/>
</dbReference>
<dbReference type="GO" id="GO:0042597">
    <property type="term" value="C:periplasmic space"/>
    <property type="evidence" value="ECO:0007669"/>
    <property type="project" value="UniProtKB-SubCell"/>
</dbReference>
<comment type="subunit">
    <text evidence="5">The Tol-Pal system is composed of five core proteins: the inner membrane proteins TolA, TolQ and TolR, the periplasmic protein TolB and the outer membrane protein Pal. They form a network linking the inner and outer membranes and the peptidoglycan layer.</text>
</comment>
<dbReference type="NCBIfam" id="TIGR02800">
    <property type="entry name" value="propeller_TolB"/>
    <property type="match status" value="1"/>
</dbReference>
<organism evidence="7 8">
    <name type="scientific">Emcibacter nanhaiensis</name>
    <dbReference type="NCBI Taxonomy" id="1505037"/>
    <lineage>
        <taxon>Bacteria</taxon>
        <taxon>Pseudomonadati</taxon>
        <taxon>Pseudomonadota</taxon>
        <taxon>Alphaproteobacteria</taxon>
        <taxon>Emcibacterales</taxon>
        <taxon>Emcibacteraceae</taxon>
        <taxon>Emcibacter</taxon>
    </lineage>
</organism>
<evidence type="ECO:0000256" key="2">
    <source>
        <dbReference type="ARBA" id="ARBA00009820"/>
    </source>
</evidence>
<dbReference type="PANTHER" id="PTHR36842">
    <property type="entry name" value="PROTEIN TOLB HOMOLOG"/>
    <property type="match status" value="1"/>
</dbReference>
<keyword evidence="3 5" id="KW-0732">Signal</keyword>
<evidence type="ECO:0000256" key="5">
    <source>
        <dbReference type="HAMAP-Rule" id="MF_00671"/>
    </source>
</evidence>
<comment type="caution">
    <text evidence="7">The sequence shown here is derived from an EMBL/GenBank/DDBJ whole genome shotgun (WGS) entry which is preliminary data.</text>
</comment>
<evidence type="ECO:0000313" key="7">
    <source>
        <dbReference type="EMBL" id="TPD61977.1"/>
    </source>
</evidence>
<accession>A0A501PPE9</accession>
<keyword evidence="5" id="KW-0131">Cell cycle</keyword>
<dbReference type="PANTHER" id="PTHR36842:SF1">
    <property type="entry name" value="PROTEIN TOLB"/>
    <property type="match status" value="1"/>
</dbReference>
<dbReference type="InterPro" id="IPR014167">
    <property type="entry name" value="Tol-Pal_TolB"/>
</dbReference>
<protein>
    <recommendedName>
        <fullName evidence="5">Tol-Pal system protein TolB</fullName>
    </recommendedName>
</protein>